<sequence>MYVAGSSFKVLRKLGKVTCVLPLFAALLLSGCSSLSARGGKGLGLPASATNSAKGSSADAGGSSTVAGGQLAYAPELVKAGGYNRINLKNMKLSDAVGIAIARHPDIGRATAVVMQSNAQIAVEKSAWYPTMTYGVNPGYSRYYGSKARNSSESNVRATIGAQQLLYDFGQTSSRIGVARAAYERDRYLLNDTIENVAYSMAAIFIELSASQEMVEAARREYHAMRITRDKIAERVASGLSDAVDLNQADVSIRRAQSDMLSAQTRYDVAAGRFAEIIGVRPDQVASLEITASFIENLGERRNGVDSTPSVLAAEAEVRAAQKKVKLARSQFYPSVNLGVSQQKATGQRNATNDSSFVGVQLNGSFNTGFREKHMIEAARAELNAAQQSSENERLITRTALGSSETEAQGAMARMGNSSEMMSLSLSSRDLYWQQYTLNKRPLTDVVNAERDIFMAESDRITALADYLNARVRAYAAVGDLVERIRQRQ</sequence>
<dbReference type="GO" id="GO:0015288">
    <property type="term" value="F:porin activity"/>
    <property type="evidence" value="ECO:0007669"/>
    <property type="project" value="TreeGrafter"/>
</dbReference>
<proteinExistence type="inferred from homology"/>
<evidence type="ECO:0000256" key="6">
    <source>
        <dbReference type="ARBA" id="ARBA00023136"/>
    </source>
</evidence>
<organism evidence="8 9">
    <name type="scientific">Candidatus Tokpelaia hoelldobleri</name>
    <dbReference type="NCBI Taxonomy" id="1902579"/>
    <lineage>
        <taxon>Bacteria</taxon>
        <taxon>Pseudomonadati</taxon>
        <taxon>Pseudomonadota</taxon>
        <taxon>Alphaproteobacteria</taxon>
        <taxon>Hyphomicrobiales</taxon>
        <taxon>Candidatus Tokpelaia</taxon>
    </lineage>
</organism>
<dbReference type="SUPFAM" id="SSF56954">
    <property type="entry name" value="Outer membrane efflux proteins (OEP)"/>
    <property type="match status" value="1"/>
</dbReference>
<evidence type="ECO:0000313" key="9">
    <source>
        <dbReference type="Proteomes" id="UP000188912"/>
    </source>
</evidence>
<accession>A0A1U9JVM7</accession>
<evidence type="ECO:0000256" key="1">
    <source>
        <dbReference type="ARBA" id="ARBA00004442"/>
    </source>
</evidence>
<dbReference type="GO" id="GO:0015562">
    <property type="term" value="F:efflux transmembrane transporter activity"/>
    <property type="evidence" value="ECO:0007669"/>
    <property type="project" value="InterPro"/>
</dbReference>
<evidence type="ECO:0000256" key="7">
    <source>
        <dbReference type="ARBA" id="ARBA00023237"/>
    </source>
</evidence>
<dbReference type="Gene3D" id="1.20.1600.10">
    <property type="entry name" value="Outer membrane efflux proteins (OEP)"/>
    <property type="match status" value="1"/>
</dbReference>
<evidence type="ECO:0000256" key="4">
    <source>
        <dbReference type="ARBA" id="ARBA00022452"/>
    </source>
</evidence>
<reference evidence="8 9" key="2">
    <citation type="journal article" date="2016" name="Sci. Rep.">
        <title>The genome of Rhizobiales bacteria in predatory ants reveals urease gene functions but no genes for nitrogen fixation.</title>
        <authorList>
            <person name="Neuvonen M.M."/>
            <person name="Tamarit D."/>
            <person name="Naslund K."/>
            <person name="Liebig J."/>
            <person name="Feldhaar H."/>
            <person name="Moran N.A."/>
            <person name="Guy L."/>
            <person name="Andersson S.G."/>
        </authorList>
    </citation>
    <scope>NUCLEOTIDE SEQUENCE [LARGE SCALE GENOMIC DNA]</scope>
    <source>
        <strain evidence="8 9">Hsal</strain>
    </source>
</reference>
<dbReference type="STRING" id="1902579.BHV28_12230"/>
<keyword evidence="5" id="KW-0812">Transmembrane</keyword>
<dbReference type="GO" id="GO:0009279">
    <property type="term" value="C:cell outer membrane"/>
    <property type="evidence" value="ECO:0007669"/>
    <property type="project" value="UniProtKB-SubCell"/>
</dbReference>
<dbReference type="Pfam" id="PF02321">
    <property type="entry name" value="OEP"/>
    <property type="match status" value="2"/>
</dbReference>
<dbReference type="Proteomes" id="UP000188912">
    <property type="component" value="Chromosome"/>
</dbReference>
<name>A0A1U9JVM7_9HYPH</name>
<gene>
    <name evidence="8" type="ORF">BHV28_12230</name>
</gene>
<dbReference type="InterPro" id="IPR003423">
    <property type="entry name" value="OMP_efflux"/>
</dbReference>
<evidence type="ECO:0000256" key="3">
    <source>
        <dbReference type="ARBA" id="ARBA00022448"/>
    </source>
</evidence>
<dbReference type="EMBL" id="CP017315">
    <property type="protein sequence ID" value="AQS41908.1"/>
    <property type="molecule type" value="Genomic_DNA"/>
</dbReference>
<keyword evidence="4" id="KW-1134">Transmembrane beta strand</keyword>
<dbReference type="PANTHER" id="PTHR30026:SF22">
    <property type="entry name" value="OUTER MEMBRANE EFFLUX PROTEIN"/>
    <property type="match status" value="1"/>
</dbReference>
<reference evidence="8 9" key="1">
    <citation type="journal article" date="2010" name="Science">
        <title>Genomic comparison of the ants Camponotus floridanus and Harpegnathos saltator.</title>
        <authorList>
            <person name="Bonasio R."/>
            <person name="Zhang G."/>
            <person name="Ye C."/>
            <person name="Mutti N.S."/>
            <person name="Fang X."/>
            <person name="Qin N."/>
            <person name="Donahue G."/>
            <person name="Yang P."/>
            <person name="Li Q."/>
            <person name="Li C."/>
            <person name="Zhang P."/>
            <person name="Huang Z."/>
            <person name="Berger S.L."/>
            <person name="Reinberg D."/>
            <person name="Wang J."/>
            <person name="Liebig J."/>
        </authorList>
    </citation>
    <scope>NUCLEOTIDE SEQUENCE [LARGE SCALE GENOMIC DNA]</scope>
    <source>
        <strain evidence="8 9">Hsal</strain>
    </source>
</reference>
<protein>
    <submittedName>
        <fullName evidence="8">Outer membrane efflux protein</fullName>
    </submittedName>
</protein>
<dbReference type="KEGG" id="thd:BHV28_12230"/>
<dbReference type="GO" id="GO:1990281">
    <property type="term" value="C:efflux pump complex"/>
    <property type="evidence" value="ECO:0007669"/>
    <property type="project" value="TreeGrafter"/>
</dbReference>
<keyword evidence="9" id="KW-1185">Reference proteome</keyword>
<evidence type="ECO:0000256" key="5">
    <source>
        <dbReference type="ARBA" id="ARBA00022692"/>
    </source>
</evidence>
<comment type="subcellular location">
    <subcellularLocation>
        <location evidence="1">Cell outer membrane</location>
    </subcellularLocation>
</comment>
<dbReference type="InterPro" id="IPR051906">
    <property type="entry name" value="TolC-like"/>
</dbReference>
<keyword evidence="7" id="KW-0998">Cell outer membrane</keyword>
<dbReference type="PANTHER" id="PTHR30026">
    <property type="entry name" value="OUTER MEMBRANE PROTEIN TOLC"/>
    <property type="match status" value="1"/>
</dbReference>
<comment type="similarity">
    <text evidence="2">Belongs to the outer membrane factor (OMF) (TC 1.B.17) family.</text>
</comment>
<evidence type="ECO:0000313" key="8">
    <source>
        <dbReference type="EMBL" id="AQS41908.1"/>
    </source>
</evidence>
<keyword evidence="6" id="KW-0472">Membrane</keyword>
<dbReference type="AlphaFoldDB" id="A0A1U9JVM7"/>
<keyword evidence="3" id="KW-0813">Transport</keyword>
<evidence type="ECO:0000256" key="2">
    <source>
        <dbReference type="ARBA" id="ARBA00007613"/>
    </source>
</evidence>